<organism evidence="2 3">
    <name type="scientific">Penaeus vannamei</name>
    <name type="common">Whiteleg shrimp</name>
    <name type="synonym">Litopenaeus vannamei</name>
    <dbReference type="NCBI Taxonomy" id="6689"/>
    <lineage>
        <taxon>Eukaryota</taxon>
        <taxon>Metazoa</taxon>
        <taxon>Ecdysozoa</taxon>
        <taxon>Arthropoda</taxon>
        <taxon>Crustacea</taxon>
        <taxon>Multicrustacea</taxon>
        <taxon>Malacostraca</taxon>
        <taxon>Eumalacostraca</taxon>
        <taxon>Eucarida</taxon>
        <taxon>Decapoda</taxon>
        <taxon>Dendrobranchiata</taxon>
        <taxon>Penaeoidea</taxon>
        <taxon>Penaeidae</taxon>
        <taxon>Penaeus</taxon>
    </lineage>
</organism>
<feature type="compositionally biased region" description="Polar residues" evidence="1">
    <location>
        <begin position="895"/>
        <end position="925"/>
    </location>
</feature>
<feature type="compositionally biased region" description="Basic and acidic residues" evidence="1">
    <location>
        <begin position="285"/>
        <end position="317"/>
    </location>
</feature>
<feature type="compositionally biased region" description="Basic and acidic residues" evidence="1">
    <location>
        <begin position="564"/>
        <end position="578"/>
    </location>
</feature>
<dbReference type="EMBL" id="QCYY01001306">
    <property type="protein sequence ID" value="ROT78994.1"/>
    <property type="molecule type" value="Genomic_DNA"/>
</dbReference>
<keyword evidence="3" id="KW-1185">Reference proteome</keyword>
<feature type="compositionally biased region" description="Polar residues" evidence="1">
    <location>
        <begin position="1229"/>
        <end position="1249"/>
    </location>
</feature>
<feature type="compositionally biased region" description="Basic and acidic residues" evidence="1">
    <location>
        <begin position="347"/>
        <end position="366"/>
    </location>
</feature>
<dbReference type="Proteomes" id="UP000283509">
    <property type="component" value="Unassembled WGS sequence"/>
</dbReference>
<feature type="compositionally biased region" description="Polar residues" evidence="1">
    <location>
        <begin position="108"/>
        <end position="121"/>
    </location>
</feature>
<feature type="compositionally biased region" description="Polar residues" evidence="1">
    <location>
        <begin position="1182"/>
        <end position="1213"/>
    </location>
</feature>
<feature type="region of interest" description="Disordered" evidence="1">
    <location>
        <begin position="827"/>
        <end position="935"/>
    </location>
</feature>
<feature type="compositionally biased region" description="Basic and acidic residues" evidence="1">
    <location>
        <begin position="1101"/>
        <end position="1114"/>
    </location>
</feature>
<feature type="compositionally biased region" description="Basic and acidic residues" evidence="1">
    <location>
        <begin position="1214"/>
        <end position="1228"/>
    </location>
</feature>
<sequence>MSVPEIKVTDSPDNELMDYEEDATSHQSRRYSDVRRRSSSSSPHRPQFRQSIPDIQIQTVDTDDHQRVPEYETQEYSDNVFDDSQNEEFFSIDAEGRSRRKSHEETSSDSQGRYLTEILNTKSRRSFSDSSPERYGRRKSVAELTPEMKARISVFEEITDFQTDMAVPSHLTDVEVRRVNVEYGHDQDIEMSNDEVFSSSSKGSSRRSSTHGDGLERRKSIKDKILDIERRKSLRDESVDIPDEYLEVNPASGGKRPRPEEEMFLIERRRSTGGELLDIKRRKSTREDDLGNLERRKSKDESAERKLSRGEIQDINRRRSSTKGELQEKDRRMSKEEIMTSKRRRSTRAELQELERERLSKVEMQLKRRKSSHGSSHDADGSSRRESVNSEDPNIQAALKSQLGTLLLLPEAGNAEDLSHNFETFRETTEETITPAVMARSFSELEASEGVEDAELEEQYLRAISPYLKYRKSISELEPYMQFQDKASEMKPKIQAQLSVTSESHNGEEGSLTRQDTEMRKSSMNSEHNDVTSGSETESDLDVKWEVNETDNSQPVIDIVPGIGRRESSGSRTSRGDPELVNYQTVNANAGSGERVSRSNSLRRRSSIPVVDVDPELQARRSQRYLEIASQQTEGLSRDKVDGSGISSSDAISQNSSPDVEEPSSQMSNTKGRKPSSAPSEDQSVEISRNYLETNDKDDEIINTNPNNQSNLDIEWNFDKPVTVRRLSNIPLDEDEYMTNRSSGPKYLNVQSEEALGGSEITERRKSISDVFPEIDFRRSSSIGATLDTINGESEADIMQDEVSTTKNSSHSVAEVQSSVFSLPDLNTFMTAPRPEMNSENQRRRSSVSNLSHGGRSRKSSVSDHSPQARSRKSSQSNLSADMKNVSPETHSRKSSVSDQSAENQNLGGSVSPNVLSRRNSSLSPQRRRSTVGGEFLFTQPRKSIAELTPAMLAKISKFETVADDSPITAETQDPDFQTDKSPAMNMPDIQIQTPSSESDNEDEYGQDPSFSHGVAIHEESSDMDYHNIPRERARQLSIDEELMILERRLSQTGDFPVVGESTDFKRRRSAASETPDIKRRKSSISRSMGEEDDISTGEILHLEQRRLTRHEIPEVSDMESLGSDRRGSTLSNISTSVHRGSAVRNISDYERRGSAVSNISASERRGSAVSNISASERRGSTKSNIASERRGSSVSNISTSERRGSSVSNISASERRGSAVSNSERRGSSVSNISTSERRGSSVSNISASERRGSAVSNISTSERRGSVMHNISASERRGSAVSNISASERRGSTKSNIASERRGSS</sequence>
<feature type="compositionally biased region" description="Low complexity" evidence="1">
    <location>
        <begin position="643"/>
        <end position="657"/>
    </location>
</feature>
<feature type="compositionally biased region" description="Polar residues" evidence="1">
    <location>
        <begin position="522"/>
        <end position="536"/>
    </location>
</feature>
<feature type="compositionally biased region" description="Low complexity" evidence="1">
    <location>
        <begin position="39"/>
        <end position="51"/>
    </location>
</feature>
<reference evidence="2 3" key="2">
    <citation type="submission" date="2019-01" db="EMBL/GenBank/DDBJ databases">
        <title>The decoding of complex shrimp genome reveals the adaptation for benthos swimmer, frequently molting mechanism and breeding impact on genome.</title>
        <authorList>
            <person name="Sun Y."/>
            <person name="Gao Y."/>
            <person name="Yu Y."/>
        </authorList>
    </citation>
    <scope>NUCLEOTIDE SEQUENCE [LARGE SCALE GENOMIC DNA]</scope>
    <source>
        <tissue evidence="2">Muscle</tissue>
    </source>
</reference>
<feature type="region of interest" description="Disordered" evidence="1">
    <location>
        <begin position="190"/>
        <end position="222"/>
    </location>
</feature>
<accession>A0A3R7SWS2</accession>
<feature type="compositionally biased region" description="Basic and acidic residues" evidence="1">
    <location>
        <begin position="325"/>
        <end position="340"/>
    </location>
</feature>
<gene>
    <name evidence="2" type="ORF">C7M84_002302</name>
</gene>
<protein>
    <submittedName>
        <fullName evidence="2">Uncharacterized protein</fullName>
    </submittedName>
</protein>
<evidence type="ECO:0000313" key="3">
    <source>
        <dbReference type="Proteomes" id="UP000283509"/>
    </source>
</evidence>
<feature type="region of interest" description="Disordered" evidence="1">
    <location>
        <begin position="239"/>
        <end position="392"/>
    </location>
</feature>
<feature type="compositionally biased region" description="Polar residues" evidence="1">
    <location>
        <begin position="1129"/>
        <end position="1139"/>
    </location>
</feature>
<feature type="region of interest" description="Disordered" evidence="1">
    <location>
        <begin position="1"/>
        <end position="143"/>
    </location>
</feature>
<feature type="region of interest" description="Disordered" evidence="1">
    <location>
        <begin position="965"/>
        <end position="1012"/>
    </location>
</feature>
<feature type="region of interest" description="Disordered" evidence="1">
    <location>
        <begin position="1064"/>
        <end position="1307"/>
    </location>
</feature>
<feature type="compositionally biased region" description="Basic and acidic residues" evidence="1">
    <location>
        <begin position="213"/>
        <end position="222"/>
    </location>
</feature>
<feature type="region of interest" description="Disordered" evidence="1">
    <location>
        <begin position="496"/>
        <end position="607"/>
    </location>
</feature>
<evidence type="ECO:0000313" key="2">
    <source>
        <dbReference type="EMBL" id="ROT78994.1"/>
    </source>
</evidence>
<comment type="caution">
    <text evidence="2">The sequence shown here is derived from an EMBL/GenBank/DDBJ whole genome shotgun (WGS) entry which is preliminary data.</text>
</comment>
<feature type="compositionally biased region" description="Basic and acidic residues" evidence="1">
    <location>
        <begin position="375"/>
        <end position="388"/>
    </location>
</feature>
<feature type="compositionally biased region" description="Acidic residues" evidence="1">
    <location>
        <begin position="12"/>
        <end position="22"/>
    </location>
</feature>
<name>A0A3R7SWS2_PENVA</name>
<evidence type="ECO:0000256" key="1">
    <source>
        <dbReference type="SAM" id="MobiDB-lite"/>
    </source>
</evidence>
<proteinExistence type="predicted"/>
<feature type="compositionally biased region" description="Acidic residues" evidence="1">
    <location>
        <begin position="72"/>
        <end position="86"/>
    </location>
</feature>
<feature type="compositionally biased region" description="Basic and acidic residues" evidence="1">
    <location>
        <begin position="94"/>
        <end position="106"/>
    </location>
</feature>
<feature type="region of interest" description="Disordered" evidence="1">
    <location>
        <begin position="630"/>
        <end position="685"/>
    </location>
</feature>
<feature type="compositionally biased region" description="Polar residues" evidence="1">
    <location>
        <begin position="863"/>
        <end position="880"/>
    </location>
</feature>
<feature type="compositionally biased region" description="Basic and acidic residues" evidence="1">
    <location>
        <begin position="257"/>
        <end position="272"/>
    </location>
</feature>
<reference evidence="2 3" key="1">
    <citation type="submission" date="2018-04" db="EMBL/GenBank/DDBJ databases">
        <authorList>
            <person name="Zhang X."/>
            <person name="Yuan J."/>
            <person name="Li F."/>
            <person name="Xiang J."/>
        </authorList>
    </citation>
    <scope>NUCLEOTIDE SEQUENCE [LARGE SCALE GENOMIC DNA]</scope>
    <source>
        <tissue evidence="2">Muscle</tissue>
    </source>
</reference>